<evidence type="ECO:0000313" key="6">
    <source>
        <dbReference type="EMBL" id="HIQ90517.1"/>
    </source>
</evidence>
<dbReference type="InterPro" id="IPR005311">
    <property type="entry name" value="PBP_dimer"/>
</dbReference>
<evidence type="ECO:0000256" key="2">
    <source>
        <dbReference type="ARBA" id="ARBA00007171"/>
    </source>
</evidence>
<dbReference type="InterPro" id="IPR005543">
    <property type="entry name" value="PASTA_dom"/>
</dbReference>
<dbReference type="GO" id="GO:0071555">
    <property type="term" value="P:cell wall organization"/>
    <property type="evidence" value="ECO:0007669"/>
    <property type="project" value="TreeGrafter"/>
</dbReference>
<dbReference type="Pfam" id="PF03717">
    <property type="entry name" value="PBP_dimer"/>
    <property type="match status" value="1"/>
</dbReference>
<dbReference type="InterPro" id="IPR012338">
    <property type="entry name" value="Beta-lactam/transpept-like"/>
</dbReference>
<reference evidence="6" key="2">
    <citation type="journal article" date="2021" name="PeerJ">
        <title>Extensive microbial diversity within the chicken gut microbiome revealed by metagenomics and culture.</title>
        <authorList>
            <person name="Gilroy R."/>
            <person name="Ravi A."/>
            <person name="Getino M."/>
            <person name="Pursley I."/>
            <person name="Horton D.L."/>
            <person name="Alikhan N.F."/>
            <person name="Baker D."/>
            <person name="Gharbi K."/>
            <person name="Hall N."/>
            <person name="Watson M."/>
            <person name="Adriaenssens E.M."/>
            <person name="Foster-Nyarko E."/>
            <person name="Jarju S."/>
            <person name="Secka A."/>
            <person name="Antonio M."/>
            <person name="Oren A."/>
            <person name="Chaudhuri R.R."/>
            <person name="La Ragione R."/>
            <person name="Hildebrand F."/>
            <person name="Pallen M.J."/>
        </authorList>
    </citation>
    <scope>NUCLEOTIDE SEQUENCE</scope>
    <source>
        <strain evidence="6">CHK147-3167</strain>
    </source>
</reference>
<comment type="similarity">
    <text evidence="2">Belongs to the transpeptidase family.</text>
</comment>
<dbReference type="GO" id="GO:0008658">
    <property type="term" value="F:penicillin binding"/>
    <property type="evidence" value="ECO:0007669"/>
    <property type="project" value="InterPro"/>
</dbReference>
<dbReference type="Pfam" id="PF03793">
    <property type="entry name" value="PASTA"/>
    <property type="match status" value="2"/>
</dbReference>
<sequence length="720" mass="80069">MNKKAKKINDWKYPRKVFLVFLVIIIIIFVRYCFLALSPSVNGRNIQTFAANRNTVSKILTASRGTIYDATGNILANNVTSYTLIAYLDESRSTKTQINHVKDIDKTAEALAGILGTDAETLKQIMQKGKDQNKYQVEFGTIGRNLSELEKTEIENLNLPGIDFEESYSRYYPNGDFASYIVGYAKTNEYTDKTGKLVTSIDGELGIEAKFNDELKGTDGYQSYQQDRFGYKIPDTKEEKIDAIDGKNIYLTIDSSIQRFAETEIKNIESEYEPEWALIEVMDAKTGDILASSSSPSFNPNIRNIVSYENPLVTKVFEPGSTMKIYTYMCAMEKETYNGDETFKSGSIEVADATIRDWNNTGWGEITYDKGFEYSSNVGVSTMINHFIDGDELKDCFKKYGFGEATGIDMSKESSGTLGFKYPVEIANAAFGQGINTTAVQHLKALSMIANDGYEVTPHVVKKIVDPNTGKTTYKRKVEKSDRLVKQSTIDKIKDLMYNVVNSDDPEATGKRYKIEGFDVIGKTGTSQIYNEKTGGYLTGDNDYIYSFAGMFPKDDPEIIIYAAVRRPNVGSSSVLSTSITSLMQNIAKYKNMFTDVTQNNSSVTALTLDTYTNKYTSDVTTELASNNIQTVVIGNGDKIISQYPNAGEEVLSYDKVFLITNGSEGIMPDLTGYSRSEAIYLLKALNINYELTGYGHVTAQSIKAGDMVNGNTVQITLSE</sequence>
<organism evidence="6 7">
    <name type="scientific">Candidatus Coprosoma intestinipullorum</name>
    <dbReference type="NCBI Taxonomy" id="2840752"/>
    <lineage>
        <taxon>Bacteria</taxon>
        <taxon>Bacillati</taxon>
        <taxon>Bacillota</taxon>
        <taxon>Bacillota incertae sedis</taxon>
        <taxon>Candidatus Coprosoma</taxon>
    </lineage>
</organism>
<evidence type="ECO:0000256" key="4">
    <source>
        <dbReference type="SAM" id="Phobius"/>
    </source>
</evidence>
<dbReference type="Gene3D" id="3.40.710.10">
    <property type="entry name" value="DD-peptidase/beta-lactamase superfamily"/>
    <property type="match status" value="1"/>
</dbReference>
<dbReference type="Gene3D" id="2.20.70.70">
    <property type="match status" value="1"/>
</dbReference>
<dbReference type="SMART" id="SM00740">
    <property type="entry name" value="PASTA"/>
    <property type="match status" value="2"/>
</dbReference>
<accession>A0A9D0ZQS3</accession>
<evidence type="ECO:0000256" key="3">
    <source>
        <dbReference type="ARBA" id="ARBA00023136"/>
    </source>
</evidence>
<evidence type="ECO:0000256" key="1">
    <source>
        <dbReference type="ARBA" id="ARBA00004370"/>
    </source>
</evidence>
<dbReference type="PANTHER" id="PTHR30627:SF26">
    <property type="entry name" value="PENICILLIN-BINDING PROTEIN 2B"/>
    <property type="match status" value="1"/>
</dbReference>
<dbReference type="SUPFAM" id="SSF54184">
    <property type="entry name" value="Penicillin-binding protein 2x (pbp-2x), c-terminal domain"/>
    <property type="match status" value="2"/>
</dbReference>
<comment type="subcellular location">
    <subcellularLocation>
        <location evidence="1">Membrane</location>
    </subcellularLocation>
</comment>
<dbReference type="SUPFAM" id="SSF56519">
    <property type="entry name" value="Penicillin binding protein dimerisation domain"/>
    <property type="match status" value="1"/>
</dbReference>
<dbReference type="InterPro" id="IPR001460">
    <property type="entry name" value="PCN-bd_Tpept"/>
</dbReference>
<dbReference type="Gene3D" id="3.30.70.2110">
    <property type="match status" value="1"/>
</dbReference>
<dbReference type="SUPFAM" id="SSF56601">
    <property type="entry name" value="beta-lactamase/transpeptidase-like"/>
    <property type="match status" value="1"/>
</dbReference>
<dbReference type="InterPro" id="IPR050515">
    <property type="entry name" value="Beta-lactam/transpept"/>
</dbReference>
<keyword evidence="4" id="KW-1133">Transmembrane helix</keyword>
<gene>
    <name evidence="6" type="ORF">IAB27_02670</name>
</gene>
<dbReference type="Pfam" id="PF00905">
    <property type="entry name" value="Transpeptidase"/>
    <property type="match status" value="1"/>
</dbReference>
<feature type="domain" description="PASTA" evidence="5">
    <location>
        <begin position="663"/>
        <end position="720"/>
    </location>
</feature>
<keyword evidence="4" id="KW-0812">Transmembrane</keyword>
<dbReference type="CDD" id="cd06576">
    <property type="entry name" value="PASTA_Pbp2x-like_1"/>
    <property type="match status" value="1"/>
</dbReference>
<dbReference type="PROSITE" id="PS51178">
    <property type="entry name" value="PASTA"/>
    <property type="match status" value="1"/>
</dbReference>
<comment type="caution">
    <text evidence="6">The sequence shown here is derived from an EMBL/GenBank/DDBJ whole genome shotgun (WGS) entry which is preliminary data.</text>
</comment>
<name>A0A9D0ZQS3_9FIRM</name>
<dbReference type="EMBL" id="DVFV01000049">
    <property type="protein sequence ID" value="HIQ90517.1"/>
    <property type="molecule type" value="Genomic_DNA"/>
</dbReference>
<dbReference type="Proteomes" id="UP000886786">
    <property type="component" value="Unassembled WGS sequence"/>
</dbReference>
<evidence type="ECO:0000259" key="5">
    <source>
        <dbReference type="PROSITE" id="PS51178"/>
    </source>
</evidence>
<evidence type="ECO:0000313" key="7">
    <source>
        <dbReference type="Proteomes" id="UP000886786"/>
    </source>
</evidence>
<dbReference type="Gene3D" id="3.90.1310.10">
    <property type="entry name" value="Penicillin-binding protein 2a (Domain 2)"/>
    <property type="match status" value="1"/>
</dbReference>
<reference evidence="6" key="1">
    <citation type="submission" date="2020-10" db="EMBL/GenBank/DDBJ databases">
        <authorList>
            <person name="Gilroy R."/>
        </authorList>
    </citation>
    <scope>NUCLEOTIDE SEQUENCE</scope>
    <source>
        <strain evidence="6">CHK147-3167</strain>
    </source>
</reference>
<dbReference type="InterPro" id="IPR036138">
    <property type="entry name" value="PBP_dimer_sf"/>
</dbReference>
<keyword evidence="3 4" id="KW-0472">Membrane</keyword>
<dbReference type="AlphaFoldDB" id="A0A9D0ZQS3"/>
<dbReference type="CDD" id="cd06575">
    <property type="entry name" value="PASTA_Pbp2x-like_2"/>
    <property type="match status" value="1"/>
</dbReference>
<feature type="transmembrane region" description="Helical" evidence="4">
    <location>
        <begin position="16"/>
        <end position="37"/>
    </location>
</feature>
<dbReference type="GO" id="GO:0005886">
    <property type="term" value="C:plasma membrane"/>
    <property type="evidence" value="ECO:0007669"/>
    <property type="project" value="TreeGrafter"/>
</dbReference>
<proteinExistence type="inferred from homology"/>
<protein>
    <submittedName>
        <fullName evidence="6">Penicillin-binding protein</fullName>
    </submittedName>
</protein>
<dbReference type="PANTHER" id="PTHR30627">
    <property type="entry name" value="PEPTIDOGLYCAN D,D-TRANSPEPTIDASE"/>
    <property type="match status" value="1"/>
</dbReference>